<evidence type="ECO:0000256" key="4">
    <source>
        <dbReference type="ARBA" id="ARBA00022833"/>
    </source>
</evidence>
<keyword evidence="10" id="KW-1185">Reference proteome</keyword>
<evidence type="ECO:0000256" key="5">
    <source>
        <dbReference type="ARBA" id="ARBA00023242"/>
    </source>
</evidence>
<dbReference type="EMBL" id="JARKIF010000013">
    <property type="protein sequence ID" value="KAJ7624525.1"/>
    <property type="molecule type" value="Genomic_DNA"/>
</dbReference>
<feature type="region of interest" description="Disordered" evidence="7">
    <location>
        <begin position="90"/>
        <end position="159"/>
    </location>
</feature>
<dbReference type="PROSITE" id="PS50114">
    <property type="entry name" value="GATA_ZN_FINGER_2"/>
    <property type="match status" value="2"/>
</dbReference>
<evidence type="ECO:0000256" key="3">
    <source>
        <dbReference type="ARBA" id="ARBA00022771"/>
    </source>
</evidence>
<dbReference type="GO" id="GO:0008270">
    <property type="term" value="F:zinc ion binding"/>
    <property type="evidence" value="ECO:0007669"/>
    <property type="project" value="UniProtKB-KW"/>
</dbReference>
<accession>A0AAD7BLI3</accession>
<feature type="region of interest" description="Disordered" evidence="7">
    <location>
        <begin position="52"/>
        <end position="75"/>
    </location>
</feature>
<feature type="domain" description="GATA-type" evidence="8">
    <location>
        <begin position="211"/>
        <end position="265"/>
    </location>
</feature>
<dbReference type="InterPro" id="IPR039355">
    <property type="entry name" value="Transcription_factor_GATA"/>
</dbReference>
<comment type="caution">
    <text evidence="9">The sequence shown here is derived from an EMBL/GenBank/DDBJ whole genome shotgun (WGS) entry which is preliminary data.</text>
</comment>
<gene>
    <name evidence="9" type="ORF">FB45DRAFT_836589</name>
</gene>
<name>A0AAD7BLI3_9AGAR</name>
<feature type="compositionally biased region" description="Polar residues" evidence="7">
    <location>
        <begin position="143"/>
        <end position="159"/>
    </location>
</feature>
<comment type="subcellular location">
    <subcellularLocation>
        <location evidence="1">Nucleus</location>
    </subcellularLocation>
</comment>
<evidence type="ECO:0000256" key="1">
    <source>
        <dbReference type="ARBA" id="ARBA00004123"/>
    </source>
</evidence>
<keyword evidence="4" id="KW-0862">Zinc</keyword>
<keyword evidence="5" id="KW-0539">Nucleus</keyword>
<reference evidence="9" key="1">
    <citation type="submission" date="2023-03" db="EMBL/GenBank/DDBJ databases">
        <title>Massive genome expansion in bonnet fungi (Mycena s.s.) driven by repeated elements and novel gene families across ecological guilds.</title>
        <authorList>
            <consortium name="Lawrence Berkeley National Laboratory"/>
            <person name="Harder C.B."/>
            <person name="Miyauchi S."/>
            <person name="Viragh M."/>
            <person name="Kuo A."/>
            <person name="Thoen E."/>
            <person name="Andreopoulos B."/>
            <person name="Lu D."/>
            <person name="Skrede I."/>
            <person name="Drula E."/>
            <person name="Henrissat B."/>
            <person name="Morin E."/>
            <person name="Kohler A."/>
            <person name="Barry K."/>
            <person name="LaButti K."/>
            <person name="Morin E."/>
            <person name="Salamov A."/>
            <person name="Lipzen A."/>
            <person name="Mereny Z."/>
            <person name="Hegedus B."/>
            <person name="Baldrian P."/>
            <person name="Stursova M."/>
            <person name="Weitz H."/>
            <person name="Taylor A."/>
            <person name="Grigoriev I.V."/>
            <person name="Nagy L.G."/>
            <person name="Martin F."/>
            <person name="Kauserud H."/>
        </authorList>
    </citation>
    <scope>NUCLEOTIDE SEQUENCE</scope>
    <source>
        <strain evidence="9">9284</strain>
    </source>
</reference>
<dbReference type="GO" id="GO:0000981">
    <property type="term" value="F:DNA-binding transcription factor activity, RNA polymerase II-specific"/>
    <property type="evidence" value="ECO:0007669"/>
    <property type="project" value="TreeGrafter"/>
</dbReference>
<feature type="compositionally biased region" description="Pro residues" evidence="7">
    <location>
        <begin position="117"/>
        <end position="127"/>
    </location>
</feature>
<evidence type="ECO:0000256" key="2">
    <source>
        <dbReference type="ARBA" id="ARBA00022723"/>
    </source>
</evidence>
<dbReference type="SUPFAM" id="SSF57716">
    <property type="entry name" value="Glucocorticoid receptor-like (DNA-binding domain)"/>
    <property type="match status" value="2"/>
</dbReference>
<dbReference type="PANTHER" id="PTHR10071:SF281">
    <property type="entry name" value="BOX A-BINDING FACTOR-RELATED"/>
    <property type="match status" value="1"/>
</dbReference>
<organism evidence="9 10">
    <name type="scientific">Roridomyces roridus</name>
    <dbReference type="NCBI Taxonomy" id="1738132"/>
    <lineage>
        <taxon>Eukaryota</taxon>
        <taxon>Fungi</taxon>
        <taxon>Dikarya</taxon>
        <taxon>Basidiomycota</taxon>
        <taxon>Agaricomycotina</taxon>
        <taxon>Agaricomycetes</taxon>
        <taxon>Agaricomycetidae</taxon>
        <taxon>Agaricales</taxon>
        <taxon>Marasmiineae</taxon>
        <taxon>Mycenaceae</taxon>
        <taxon>Roridomyces</taxon>
    </lineage>
</organism>
<dbReference type="InterPro" id="IPR013088">
    <property type="entry name" value="Znf_NHR/GATA"/>
</dbReference>
<feature type="region of interest" description="Disordered" evidence="7">
    <location>
        <begin position="263"/>
        <end position="291"/>
    </location>
</feature>
<protein>
    <recommendedName>
        <fullName evidence="8">GATA-type domain-containing protein</fullName>
    </recommendedName>
</protein>
<evidence type="ECO:0000313" key="10">
    <source>
        <dbReference type="Proteomes" id="UP001221142"/>
    </source>
</evidence>
<keyword evidence="2" id="KW-0479">Metal-binding</keyword>
<dbReference type="Gene3D" id="3.30.50.10">
    <property type="entry name" value="Erythroid Transcription Factor GATA-1, subunit A"/>
    <property type="match status" value="2"/>
</dbReference>
<evidence type="ECO:0000259" key="8">
    <source>
        <dbReference type="PROSITE" id="PS50114"/>
    </source>
</evidence>
<dbReference type="GO" id="GO:0000122">
    <property type="term" value="P:negative regulation of transcription by RNA polymerase II"/>
    <property type="evidence" value="ECO:0007669"/>
    <property type="project" value="TreeGrafter"/>
</dbReference>
<sequence length="291" mass="31999">MDDFYSQSASRWPQSSWHTAPPAQRSNYPPLDFSTLIPIYDESPHFAEYGGGSHGTYMPTAPDTAGSHGQFLRPTPQLWGGSEYYSLPHTNMRPASSSSSTTSSSPSLSTYFLPTPSQTPPPVPLPQMPRATHTDDREAQAPVAQNPNQKSCSHCHTTTTPLWRRNPTTRLPLCNACGLYLQQRNMLRPQALIDADSPSSSSTDEDDDDEGYTGPRCSHCHTRHTSVWRRGKGGVKICNACGVYARLRGKERPIALMRNRKVKPRLKHQKPGGGQAPSMLTWPGEAENAAG</sequence>
<dbReference type="Pfam" id="PF00320">
    <property type="entry name" value="GATA"/>
    <property type="match status" value="2"/>
</dbReference>
<feature type="region of interest" description="Disordered" evidence="7">
    <location>
        <begin position="194"/>
        <end position="216"/>
    </location>
</feature>
<dbReference type="AlphaFoldDB" id="A0AAD7BLI3"/>
<proteinExistence type="predicted"/>
<dbReference type="GO" id="GO:0000978">
    <property type="term" value="F:RNA polymerase II cis-regulatory region sequence-specific DNA binding"/>
    <property type="evidence" value="ECO:0007669"/>
    <property type="project" value="TreeGrafter"/>
</dbReference>
<dbReference type="PANTHER" id="PTHR10071">
    <property type="entry name" value="TRANSCRIPTION FACTOR GATA FAMILY MEMBER"/>
    <property type="match status" value="1"/>
</dbReference>
<dbReference type="GO" id="GO:0005634">
    <property type="term" value="C:nucleus"/>
    <property type="evidence" value="ECO:0007669"/>
    <property type="project" value="UniProtKB-SubCell"/>
</dbReference>
<dbReference type="Proteomes" id="UP001221142">
    <property type="component" value="Unassembled WGS sequence"/>
</dbReference>
<feature type="domain" description="GATA-type" evidence="8">
    <location>
        <begin position="146"/>
        <end position="189"/>
    </location>
</feature>
<dbReference type="GO" id="GO:0045944">
    <property type="term" value="P:positive regulation of transcription by RNA polymerase II"/>
    <property type="evidence" value="ECO:0007669"/>
    <property type="project" value="TreeGrafter"/>
</dbReference>
<feature type="region of interest" description="Disordered" evidence="7">
    <location>
        <begin position="1"/>
        <end position="25"/>
    </location>
</feature>
<feature type="compositionally biased region" description="Low complexity" evidence="7">
    <location>
        <begin position="94"/>
        <end position="116"/>
    </location>
</feature>
<feature type="compositionally biased region" description="Polar residues" evidence="7">
    <location>
        <begin position="1"/>
        <end position="18"/>
    </location>
</feature>
<dbReference type="SMART" id="SM00401">
    <property type="entry name" value="ZnF_GATA"/>
    <property type="match status" value="2"/>
</dbReference>
<evidence type="ECO:0000313" key="9">
    <source>
        <dbReference type="EMBL" id="KAJ7624525.1"/>
    </source>
</evidence>
<evidence type="ECO:0000256" key="7">
    <source>
        <dbReference type="SAM" id="MobiDB-lite"/>
    </source>
</evidence>
<dbReference type="PROSITE" id="PS00344">
    <property type="entry name" value="GATA_ZN_FINGER_1"/>
    <property type="match status" value="1"/>
</dbReference>
<dbReference type="CDD" id="cd00202">
    <property type="entry name" value="ZnF_GATA"/>
    <property type="match status" value="2"/>
</dbReference>
<dbReference type="InterPro" id="IPR000679">
    <property type="entry name" value="Znf_GATA"/>
</dbReference>
<keyword evidence="3 6" id="KW-0863">Zinc-finger</keyword>
<evidence type="ECO:0000256" key="6">
    <source>
        <dbReference type="PROSITE-ProRule" id="PRU00094"/>
    </source>
</evidence>